<dbReference type="Proteomes" id="UP000003402">
    <property type="component" value="Unassembled WGS sequence"/>
</dbReference>
<sequence length="38" mass="4517">MLFKTLFFVVFCKQRPHFSCYGFCVLNSFVIRSNPIKV</sequence>
<evidence type="ECO:0000313" key="2">
    <source>
        <dbReference type="Proteomes" id="UP000003402"/>
    </source>
</evidence>
<name>I9QB43_HELPX</name>
<accession>I9QB43</accession>
<dbReference type="EMBL" id="AKNU01000002">
    <property type="protein sequence ID" value="EJB30389.1"/>
    <property type="molecule type" value="Genomic_DNA"/>
</dbReference>
<reference evidence="1 2" key="1">
    <citation type="journal article" date="2013" name="Pathog. Dis.">
        <title>Genome sequences of 65 Helicobacter pylori strains isolated from asymptomatic individuals and patients with gastric cancer, peptic ulcer disease, or gastritis.</title>
        <authorList>
            <person name="Blanchard T.G."/>
            <person name="Czinn S.J."/>
            <person name="Correa P."/>
            <person name="Nakazawa T."/>
            <person name="Keelan M."/>
            <person name="Morningstar L."/>
            <person name="Santana-Cruz I."/>
            <person name="Maroo A."/>
            <person name="McCracken C."/>
            <person name="Shefchek K."/>
            <person name="Daugherty S."/>
            <person name="Song Y."/>
            <person name="Fraser C.M."/>
            <person name="Fricke W.F."/>
        </authorList>
    </citation>
    <scope>NUCLEOTIDE SEQUENCE [LARGE SCALE GENOMIC DNA]</scope>
    <source>
        <strain evidence="1 2">NQ4099</strain>
    </source>
</reference>
<organism evidence="1 2">
    <name type="scientific">Helicobacter pylori NQ4099</name>
    <dbReference type="NCBI Taxonomy" id="992026"/>
    <lineage>
        <taxon>Bacteria</taxon>
        <taxon>Pseudomonadati</taxon>
        <taxon>Campylobacterota</taxon>
        <taxon>Epsilonproteobacteria</taxon>
        <taxon>Campylobacterales</taxon>
        <taxon>Helicobacteraceae</taxon>
        <taxon>Helicobacter</taxon>
    </lineage>
</organism>
<evidence type="ECO:0000313" key="1">
    <source>
        <dbReference type="EMBL" id="EJB30389.1"/>
    </source>
</evidence>
<gene>
    <name evidence="1" type="ORF">HPNQ4099_0559</name>
</gene>
<proteinExistence type="predicted"/>
<comment type="caution">
    <text evidence="1">The sequence shown here is derived from an EMBL/GenBank/DDBJ whole genome shotgun (WGS) entry which is preliminary data.</text>
</comment>
<dbReference type="AlphaFoldDB" id="I9QB43"/>
<protein>
    <submittedName>
        <fullName evidence="1">Uncharacterized protein</fullName>
    </submittedName>
</protein>
<dbReference type="PATRIC" id="fig|992026.3.peg.548"/>